<accession>A0A1H2BXA3</accession>
<reference evidence="1 2" key="1">
    <citation type="submission" date="2016-10" db="EMBL/GenBank/DDBJ databases">
        <authorList>
            <person name="de Groot N.N."/>
        </authorList>
    </citation>
    <scope>NUCLEOTIDE SEQUENCE [LARGE SCALE GENOMIC DNA]</scope>
    <source>
        <strain evidence="1 2">DSM 43941</strain>
    </source>
</reference>
<dbReference type="Proteomes" id="UP000198688">
    <property type="component" value="Chromosome I"/>
</dbReference>
<name>A0A1H2BXA3_9ACTN</name>
<evidence type="ECO:0000313" key="2">
    <source>
        <dbReference type="Proteomes" id="UP000198688"/>
    </source>
</evidence>
<evidence type="ECO:0008006" key="3">
    <source>
        <dbReference type="Google" id="ProtNLM"/>
    </source>
</evidence>
<sequence>MVGGVREVSGETRPALWSSADAVSWRPMGLEPVSFYGGQSVLSSVACSGRSLVLLGAKSGGVHGNPRVSSWVGPLSGPVREVSAPFELFGGPDAVNAGRTRTGAGQFLIVGNRASGASVWSSPDGAAFVLRPGAGVSSWASDAVASGSGWLVVGAASSGGVRRPAVWSWAVAAGWSAVSVDSPGSGELFWAGPVLLGVSDGFRAWRPVGGRWVAGPAFGVVGPGVPPVVSGAVAAGRLFALTGSGDRFGLSVSADSGGTWAGVDLPAPWSRSVDTVAAVAGSADRLVLLRDGGSGARVYMSDGPFGRFR</sequence>
<dbReference type="AlphaFoldDB" id="A0A1H2BXA3"/>
<organism evidence="1 2">
    <name type="scientific">Actinoplanes derwentensis</name>
    <dbReference type="NCBI Taxonomy" id="113562"/>
    <lineage>
        <taxon>Bacteria</taxon>
        <taxon>Bacillati</taxon>
        <taxon>Actinomycetota</taxon>
        <taxon>Actinomycetes</taxon>
        <taxon>Micromonosporales</taxon>
        <taxon>Micromonosporaceae</taxon>
        <taxon>Actinoplanes</taxon>
    </lineage>
</organism>
<protein>
    <recommendedName>
        <fullName evidence="3">Exo-alpha-sialidase</fullName>
    </recommendedName>
</protein>
<dbReference type="STRING" id="113562.SAMN04489716_4992"/>
<gene>
    <name evidence="1" type="ORF">SAMN04489716_4992</name>
</gene>
<keyword evidence="2" id="KW-1185">Reference proteome</keyword>
<proteinExistence type="predicted"/>
<evidence type="ECO:0000313" key="1">
    <source>
        <dbReference type="EMBL" id="SDT62878.1"/>
    </source>
</evidence>
<dbReference type="EMBL" id="LT629758">
    <property type="protein sequence ID" value="SDT62878.1"/>
    <property type="molecule type" value="Genomic_DNA"/>
</dbReference>